<keyword evidence="6" id="KW-0443">Lipid metabolism</keyword>
<evidence type="ECO:0000256" key="8">
    <source>
        <dbReference type="ARBA" id="ARBA00023209"/>
    </source>
</evidence>
<dbReference type="AlphaFoldDB" id="A0A915PK22"/>
<dbReference type="Pfam" id="PF01066">
    <property type="entry name" value="CDP-OH_P_transf"/>
    <property type="match status" value="1"/>
</dbReference>
<keyword evidence="9" id="KW-1208">Phospholipid metabolism</keyword>
<dbReference type="InterPro" id="IPR050324">
    <property type="entry name" value="CDP-alcohol_PTase-I"/>
</dbReference>
<keyword evidence="3" id="KW-0808">Transferase</keyword>
<keyword evidence="4" id="KW-0812">Transmembrane</keyword>
<evidence type="ECO:0000256" key="10">
    <source>
        <dbReference type="ARBA" id="ARBA00039001"/>
    </source>
</evidence>
<protein>
    <recommendedName>
        <fullName evidence="10">cardiolipin synthase (CMP-forming)</fullName>
        <ecNumber evidence="10">2.7.8.41</ecNumber>
    </recommendedName>
</protein>
<dbReference type="GO" id="GO:0016020">
    <property type="term" value="C:membrane"/>
    <property type="evidence" value="ECO:0007669"/>
    <property type="project" value="UniProtKB-SubCell"/>
</dbReference>
<accession>A0A915PK22</accession>
<keyword evidence="2" id="KW-0444">Lipid biosynthesis</keyword>
<keyword evidence="12" id="KW-1185">Reference proteome</keyword>
<dbReference type="PANTHER" id="PTHR14269:SF60">
    <property type="entry name" value="CARDIOLIPIN SYNTHASE (CMP-FORMING)"/>
    <property type="match status" value="1"/>
</dbReference>
<evidence type="ECO:0000256" key="7">
    <source>
        <dbReference type="ARBA" id="ARBA00023136"/>
    </source>
</evidence>
<evidence type="ECO:0000313" key="13">
    <source>
        <dbReference type="WBParaSite" id="sdigi.contig215.g6221.t1"/>
    </source>
</evidence>
<proteinExistence type="predicted"/>
<evidence type="ECO:0000256" key="3">
    <source>
        <dbReference type="ARBA" id="ARBA00022679"/>
    </source>
</evidence>
<dbReference type="GO" id="GO:0005739">
    <property type="term" value="C:mitochondrion"/>
    <property type="evidence" value="ECO:0007669"/>
    <property type="project" value="TreeGrafter"/>
</dbReference>
<keyword evidence="8" id="KW-0594">Phospholipid biosynthesis</keyword>
<organism evidence="12 13">
    <name type="scientific">Setaria digitata</name>
    <dbReference type="NCBI Taxonomy" id="48799"/>
    <lineage>
        <taxon>Eukaryota</taxon>
        <taxon>Metazoa</taxon>
        <taxon>Ecdysozoa</taxon>
        <taxon>Nematoda</taxon>
        <taxon>Chromadorea</taxon>
        <taxon>Rhabditida</taxon>
        <taxon>Spirurina</taxon>
        <taxon>Spiruromorpha</taxon>
        <taxon>Filarioidea</taxon>
        <taxon>Setariidae</taxon>
        <taxon>Setaria</taxon>
    </lineage>
</organism>
<evidence type="ECO:0000313" key="12">
    <source>
        <dbReference type="Proteomes" id="UP000887581"/>
    </source>
</evidence>
<keyword evidence="7" id="KW-0472">Membrane</keyword>
<reference evidence="13" key="1">
    <citation type="submission" date="2022-11" db="UniProtKB">
        <authorList>
            <consortium name="WormBaseParasite"/>
        </authorList>
    </citation>
    <scope>IDENTIFICATION</scope>
</reference>
<dbReference type="InterPro" id="IPR000462">
    <property type="entry name" value="CDP-OH_P_trans"/>
</dbReference>
<evidence type="ECO:0000256" key="2">
    <source>
        <dbReference type="ARBA" id="ARBA00022516"/>
    </source>
</evidence>
<evidence type="ECO:0000256" key="1">
    <source>
        <dbReference type="ARBA" id="ARBA00004141"/>
    </source>
</evidence>
<name>A0A915PK22_9BILA</name>
<dbReference type="Gene3D" id="1.20.120.1760">
    <property type="match status" value="1"/>
</dbReference>
<evidence type="ECO:0000256" key="4">
    <source>
        <dbReference type="ARBA" id="ARBA00022692"/>
    </source>
</evidence>
<comment type="subcellular location">
    <subcellularLocation>
        <location evidence="1">Membrane</location>
        <topology evidence="1">Multi-pass membrane protein</topology>
    </subcellularLocation>
</comment>
<evidence type="ECO:0000256" key="11">
    <source>
        <dbReference type="ARBA" id="ARBA00047433"/>
    </source>
</evidence>
<sequence length="262" mass="28605">MFRRVHLAVCREVLPLAVHSRVVLLQFTTSNSSAFPKSSRDIRIDNAESIRKVKRKLDENGKKSGNNIATVPNALSFCRIGLTPIIGYLIMKESYVSALATFVVGGITDWLDGYIARNFENQGSLIGSIIDPVADKLFVTTLVVTLSYVELMPISLAFLIILRDAGLVVGGAVIRYKTVQRPVTFSRYFSPSVSPLQVTPTFVSKVNTVLQMCTIAGSLTASILGFTGHPVLASLYFGTAVTTVYSGLQYARLARIKPVKKI</sequence>
<evidence type="ECO:0000256" key="5">
    <source>
        <dbReference type="ARBA" id="ARBA00022989"/>
    </source>
</evidence>
<dbReference type="InterPro" id="IPR043130">
    <property type="entry name" value="CDP-OH_PTrfase_TM_dom"/>
</dbReference>
<dbReference type="WBParaSite" id="sdigi.contig215.g6221.t1">
    <property type="protein sequence ID" value="sdigi.contig215.g6221.t1"/>
    <property type="gene ID" value="sdigi.contig215.g6221"/>
</dbReference>
<dbReference type="PANTHER" id="PTHR14269">
    <property type="entry name" value="CDP-DIACYLGLYCEROL--GLYCEROL-3-PHOSPHATE 3-PHOSPHATIDYLTRANSFERASE-RELATED"/>
    <property type="match status" value="1"/>
</dbReference>
<evidence type="ECO:0000256" key="9">
    <source>
        <dbReference type="ARBA" id="ARBA00023264"/>
    </source>
</evidence>
<dbReference type="Proteomes" id="UP000887581">
    <property type="component" value="Unplaced"/>
</dbReference>
<keyword evidence="5" id="KW-1133">Transmembrane helix</keyword>
<dbReference type="EC" id="2.7.8.41" evidence="10"/>
<dbReference type="GO" id="GO:0032049">
    <property type="term" value="P:cardiolipin biosynthetic process"/>
    <property type="evidence" value="ECO:0007669"/>
    <property type="project" value="TreeGrafter"/>
</dbReference>
<comment type="catalytic activity">
    <reaction evidence="11">
        <text>a CDP-1,2-diacyl-sn-glycerol + a 1,2-diacyl-sn-glycero-3-phospho-(1'-sn-glycerol) = a cardiolipin + CMP + H(+)</text>
        <dbReference type="Rhea" id="RHEA:32931"/>
        <dbReference type="ChEBI" id="CHEBI:15378"/>
        <dbReference type="ChEBI" id="CHEBI:58332"/>
        <dbReference type="ChEBI" id="CHEBI:60377"/>
        <dbReference type="ChEBI" id="CHEBI:62237"/>
        <dbReference type="ChEBI" id="CHEBI:64716"/>
        <dbReference type="EC" id="2.7.8.41"/>
    </reaction>
</comment>
<dbReference type="GO" id="GO:0043337">
    <property type="term" value="F:cardiolipin synthase (CMP-forming)"/>
    <property type="evidence" value="ECO:0007669"/>
    <property type="project" value="UniProtKB-EC"/>
</dbReference>
<evidence type="ECO:0000256" key="6">
    <source>
        <dbReference type="ARBA" id="ARBA00023098"/>
    </source>
</evidence>